<keyword evidence="3" id="KW-1185">Reference proteome</keyword>
<feature type="domain" description="SGNH hydrolase-type esterase" evidence="1">
    <location>
        <begin position="182"/>
        <end position="315"/>
    </location>
</feature>
<dbReference type="Gene3D" id="3.40.50.12690">
    <property type="match status" value="1"/>
</dbReference>
<dbReference type="Ensembl" id="ENSLLET00000005333.1">
    <property type="protein sequence ID" value="ENSLLEP00000005108.1"/>
    <property type="gene ID" value="ENSLLEG00000003266.1"/>
</dbReference>
<protein>
    <recommendedName>
        <fullName evidence="1">SGNH hydrolase-type esterase domain-containing protein</fullName>
    </recommendedName>
</protein>
<dbReference type="InterPro" id="IPR051532">
    <property type="entry name" value="Ester_Hydrolysis_Enzymes"/>
</dbReference>
<dbReference type="PANTHER" id="PTHR30383:SF5">
    <property type="entry name" value="SGNH HYDROLASE-TYPE ESTERASE DOMAIN-CONTAINING PROTEIN"/>
    <property type="match status" value="1"/>
</dbReference>
<dbReference type="GeneTree" id="ENSGT01070000253859"/>
<reference evidence="2" key="1">
    <citation type="submission" date="2025-08" db="UniProtKB">
        <authorList>
            <consortium name="Ensembl"/>
        </authorList>
    </citation>
    <scope>IDENTIFICATION</scope>
</reference>
<dbReference type="Proteomes" id="UP000694569">
    <property type="component" value="Unplaced"/>
</dbReference>
<dbReference type="Pfam" id="PF13472">
    <property type="entry name" value="Lipase_GDSL_2"/>
    <property type="match status" value="1"/>
</dbReference>
<dbReference type="OrthoDB" id="9921305at2759"/>
<dbReference type="AlphaFoldDB" id="A0A8C5LVT4"/>
<dbReference type="GO" id="GO:0004622">
    <property type="term" value="F:phosphatidylcholine lysophospholipase activity"/>
    <property type="evidence" value="ECO:0007669"/>
    <property type="project" value="TreeGrafter"/>
</dbReference>
<dbReference type="SUPFAM" id="SSF52266">
    <property type="entry name" value="SGNH hydrolase"/>
    <property type="match status" value="1"/>
</dbReference>
<evidence type="ECO:0000313" key="2">
    <source>
        <dbReference type="Ensembl" id="ENSLLEP00000005108.1"/>
    </source>
</evidence>
<accession>A0A8C5LVT4</accession>
<dbReference type="InterPro" id="IPR013830">
    <property type="entry name" value="SGNH_hydro"/>
</dbReference>
<reference evidence="2" key="2">
    <citation type="submission" date="2025-09" db="UniProtKB">
        <authorList>
            <consortium name="Ensembl"/>
        </authorList>
    </citation>
    <scope>IDENTIFICATION</scope>
</reference>
<dbReference type="PANTHER" id="PTHR30383">
    <property type="entry name" value="THIOESTERASE 1/PROTEASE 1/LYSOPHOSPHOLIPASE L1"/>
    <property type="match status" value="1"/>
</dbReference>
<organism evidence="2 3">
    <name type="scientific">Leptobrachium leishanense</name>
    <name type="common">Leishan spiny toad</name>
    <dbReference type="NCBI Taxonomy" id="445787"/>
    <lineage>
        <taxon>Eukaryota</taxon>
        <taxon>Metazoa</taxon>
        <taxon>Chordata</taxon>
        <taxon>Craniata</taxon>
        <taxon>Vertebrata</taxon>
        <taxon>Euteleostomi</taxon>
        <taxon>Amphibia</taxon>
        <taxon>Batrachia</taxon>
        <taxon>Anura</taxon>
        <taxon>Pelobatoidea</taxon>
        <taxon>Megophryidae</taxon>
        <taxon>Leptobrachium</taxon>
    </lineage>
</organism>
<sequence>MSVSKLEDLTQCTSCCMYACLEESFQGPYLCSKCERVALLEAHIGDLEGQIVTLRQIDNLERSLLLTEQSIVEESRGVGGVELTGEQVGSWVSVTRGSRGGGKRKRLASPDLAHTNRFAPLSEDVGCISSGVAVLEEAAPSNSRGISPPSNGGIKRASKPRQVVVVGDSIIKRVDRVICRADRLNRTVCCLPGARVRHVVDRVDRLLGGAGDDPAVMVHIGTNDKVRGRWKDLKNDFRELGSKLKKRSSKVVFSEILPVPRATVERQREIREVNAWLKAWCRKEGFGFLEHWAHFALGYNLYSHDRLHLNGRGSAVLGERMVKRLEETLN</sequence>
<dbReference type="Gene3D" id="3.40.50.12700">
    <property type="match status" value="1"/>
</dbReference>
<proteinExistence type="predicted"/>
<name>A0A8C5LVT4_9ANUR</name>
<evidence type="ECO:0000313" key="3">
    <source>
        <dbReference type="Proteomes" id="UP000694569"/>
    </source>
</evidence>
<evidence type="ECO:0000259" key="1">
    <source>
        <dbReference type="Pfam" id="PF13472"/>
    </source>
</evidence>